<dbReference type="RefSeq" id="WP_018063245.1">
    <property type="nucleotide sequence ID" value="NZ_AQWH01000002.1"/>
</dbReference>
<name>A0A1U9Z3L4_9HYPH</name>
<keyword evidence="3" id="KW-1185">Reference proteome</keyword>
<dbReference type="GO" id="GO:0016020">
    <property type="term" value="C:membrane"/>
    <property type="evidence" value="ECO:0007669"/>
    <property type="project" value="TreeGrafter"/>
</dbReference>
<organism evidence="2 3">
    <name type="scientific">Martelella mediterranea DSM 17316</name>
    <dbReference type="NCBI Taxonomy" id="1122214"/>
    <lineage>
        <taxon>Bacteria</taxon>
        <taxon>Pseudomonadati</taxon>
        <taxon>Pseudomonadota</taxon>
        <taxon>Alphaproteobacteria</taxon>
        <taxon>Hyphomicrobiales</taxon>
        <taxon>Aurantimonadaceae</taxon>
        <taxon>Martelella</taxon>
    </lineage>
</organism>
<feature type="transmembrane region" description="Helical" evidence="1">
    <location>
        <begin position="134"/>
        <end position="156"/>
    </location>
</feature>
<dbReference type="PANTHER" id="PTHR32251:SF17">
    <property type="entry name" value="STEROID 5-ALPHA REDUCTASE C-TERMINAL DOMAIN-CONTAINING PROTEIN"/>
    <property type="match status" value="1"/>
</dbReference>
<feature type="transmembrane region" description="Helical" evidence="1">
    <location>
        <begin position="106"/>
        <end position="128"/>
    </location>
</feature>
<dbReference type="AlphaFoldDB" id="A0A1U9Z3L4"/>
<feature type="transmembrane region" description="Helical" evidence="1">
    <location>
        <begin position="32"/>
        <end position="53"/>
    </location>
</feature>
<dbReference type="Pfam" id="PF06966">
    <property type="entry name" value="DUF1295"/>
    <property type="match status" value="1"/>
</dbReference>
<keyword evidence="1" id="KW-1133">Transmembrane helix</keyword>
<evidence type="ECO:0000313" key="3">
    <source>
        <dbReference type="Proteomes" id="UP000191135"/>
    </source>
</evidence>
<keyword evidence="1" id="KW-0472">Membrane</keyword>
<proteinExistence type="predicted"/>
<dbReference type="OrthoDB" id="9779233at2"/>
<evidence type="ECO:0000256" key="1">
    <source>
        <dbReference type="SAM" id="Phobius"/>
    </source>
</evidence>
<dbReference type="eggNOG" id="COG3752">
    <property type="taxonomic scope" value="Bacteria"/>
</dbReference>
<dbReference type="PANTHER" id="PTHR32251">
    <property type="entry name" value="3-OXO-5-ALPHA-STEROID 4-DEHYDROGENASE"/>
    <property type="match status" value="1"/>
</dbReference>
<evidence type="ECO:0000313" key="2">
    <source>
        <dbReference type="EMBL" id="AQZ52254.1"/>
    </source>
</evidence>
<accession>A0A1U9Z3L4</accession>
<dbReference type="Gene3D" id="1.20.120.1630">
    <property type="match status" value="1"/>
</dbReference>
<dbReference type="STRING" id="1122214.Mame_02932"/>
<sequence>MSITLLILVLAGLCIGMTGAWAVQRITRNSGWIDAIWSVLTGLAGLSVIVFSVDGNPARKWLAGVVVGLWAARLATHIATRSAGKKDDPRYAALIEEWGSSASFRLWWFLMIQAFASFVLALSIYAAILNPAPFPGILDFVGLAIAIIAIAGEGTADWQLSKFKKEKPEGKKVCDIGLWGYSRHPNYFFEWLWWCAWPCLALSGFQALFPFAVSLLAPIMMYWLLNYVSGIPYLEEHMESSRGDAFRAYKKRVRAFFPIPKKADA</sequence>
<dbReference type="KEGG" id="mmed:Mame_02932"/>
<feature type="transmembrane region" description="Helical" evidence="1">
    <location>
        <begin position="215"/>
        <end position="234"/>
    </location>
</feature>
<protein>
    <submittedName>
        <fullName evidence="2">Putative membrane protein</fullName>
    </submittedName>
</protein>
<gene>
    <name evidence="2" type="ORF">Mame_02932</name>
</gene>
<keyword evidence="1" id="KW-0812">Transmembrane</keyword>
<reference evidence="2 3" key="1">
    <citation type="submission" date="2017-03" db="EMBL/GenBank/DDBJ databases">
        <title>Foreign affairs: Plasmid Transfer between Roseobacters and Rhizobia.</title>
        <authorList>
            <person name="Bartling P."/>
            <person name="Bunk B."/>
            <person name="Overmann J."/>
            <person name="Brinkmann H."/>
            <person name="Petersen J."/>
        </authorList>
    </citation>
    <scope>NUCLEOTIDE SEQUENCE [LARGE SCALE GENOMIC DNA]</scope>
    <source>
        <strain evidence="2 3">MACL11</strain>
    </source>
</reference>
<dbReference type="Proteomes" id="UP000191135">
    <property type="component" value="Chromosome"/>
</dbReference>
<dbReference type="EMBL" id="CP020330">
    <property type="protein sequence ID" value="AQZ52254.1"/>
    <property type="molecule type" value="Genomic_DNA"/>
</dbReference>
<dbReference type="InterPro" id="IPR010721">
    <property type="entry name" value="UstE-like"/>
</dbReference>